<dbReference type="GO" id="GO:0004867">
    <property type="term" value="F:serine-type endopeptidase inhibitor activity"/>
    <property type="evidence" value="ECO:0007669"/>
    <property type="project" value="UniProtKB-KW"/>
</dbReference>
<evidence type="ECO:0000256" key="1">
    <source>
        <dbReference type="ARBA" id="ARBA00022690"/>
    </source>
</evidence>
<dbReference type="EMBL" id="CABIJS010000222">
    <property type="protein sequence ID" value="VUZ46551.1"/>
    <property type="molecule type" value="Genomic_DNA"/>
</dbReference>
<dbReference type="PANTHER" id="PTHR10083">
    <property type="entry name" value="KUNITZ-TYPE PROTEASE INHIBITOR-RELATED"/>
    <property type="match status" value="1"/>
</dbReference>
<keyword evidence="2" id="KW-0722">Serine protease inhibitor</keyword>
<dbReference type="Proteomes" id="UP000321570">
    <property type="component" value="Unassembled WGS sequence"/>
</dbReference>
<keyword evidence="1" id="KW-0646">Protease inhibitor</keyword>
<dbReference type="InterPro" id="IPR036880">
    <property type="entry name" value="Kunitz_BPTI_sf"/>
</dbReference>
<organism evidence="6 7">
    <name type="scientific">Hymenolepis diminuta</name>
    <name type="common">Rat tapeworm</name>
    <dbReference type="NCBI Taxonomy" id="6216"/>
    <lineage>
        <taxon>Eukaryota</taxon>
        <taxon>Metazoa</taxon>
        <taxon>Spiralia</taxon>
        <taxon>Lophotrochozoa</taxon>
        <taxon>Platyhelminthes</taxon>
        <taxon>Cestoda</taxon>
        <taxon>Eucestoda</taxon>
        <taxon>Cyclophyllidea</taxon>
        <taxon>Hymenolepididae</taxon>
        <taxon>Hymenolepis</taxon>
    </lineage>
</organism>
<keyword evidence="7" id="KW-1185">Reference proteome</keyword>
<proteinExistence type="predicted"/>
<name>A0A564YGY6_HYMDI</name>
<dbReference type="PROSITE" id="PS50279">
    <property type="entry name" value="BPTI_KUNITZ_2"/>
    <property type="match status" value="1"/>
</dbReference>
<sequence>YSVLLLVLSLATFSKANHSDVCNLPLDSGICSAFFPKWGYDVNEKECVIFIYGGCGGNDNSFEEKEECEAACGLAKKSAK</sequence>
<gene>
    <name evidence="6" type="ORF">WMSIL1_LOCUS6434</name>
</gene>
<feature type="chain" id="PRO_5022191288" description="BPTI/Kunitz inhibitor domain-containing protein" evidence="4">
    <location>
        <begin position="17"/>
        <end position="80"/>
    </location>
</feature>
<dbReference type="InterPro" id="IPR002223">
    <property type="entry name" value="Kunitz_BPTI"/>
</dbReference>
<evidence type="ECO:0000256" key="4">
    <source>
        <dbReference type="SAM" id="SignalP"/>
    </source>
</evidence>
<protein>
    <recommendedName>
        <fullName evidence="5">BPTI/Kunitz inhibitor domain-containing protein</fullName>
    </recommendedName>
</protein>
<dbReference type="InterPro" id="IPR020901">
    <property type="entry name" value="Prtase_inh_Kunz-CS"/>
</dbReference>
<dbReference type="Gene3D" id="4.10.410.10">
    <property type="entry name" value="Pancreatic trypsin inhibitor Kunitz domain"/>
    <property type="match status" value="1"/>
</dbReference>
<dbReference type="PROSITE" id="PS00280">
    <property type="entry name" value="BPTI_KUNITZ_1"/>
    <property type="match status" value="1"/>
</dbReference>
<evidence type="ECO:0000313" key="7">
    <source>
        <dbReference type="Proteomes" id="UP000321570"/>
    </source>
</evidence>
<feature type="non-terminal residue" evidence="6">
    <location>
        <position position="1"/>
    </location>
</feature>
<evidence type="ECO:0000256" key="2">
    <source>
        <dbReference type="ARBA" id="ARBA00022900"/>
    </source>
</evidence>
<dbReference type="PRINTS" id="PR00759">
    <property type="entry name" value="BASICPTASE"/>
</dbReference>
<evidence type="ECO:0000259" key="5">
    <source>
        <dbReference type="PROSITE" id="PS50279"/>
    </source>
</evidence>
<dbReference type="FunFam" id="4.10.410.10:FF:000020">
    <property type="entry name" value="Collagen, type VI, alpha 3"/>
    <property type="match status" value="1"/>
</dbReference>
<dbReference type="PANTHER" id="PTHR10083:SF328">
    <property type="entry name" value="TISSUE FACTOR PATHWAY INHIBITOR"/>
    <property type="match status" value="1"/>
</dbReference>
<dbReference type="Pfam" id="PF00014">
    <property type="entry name" value="Kunitz_BPTI"/>
    <property type="match status" value="1"/>
</dbReference>
<evidence type="ECO:0000256" key="3">
    <source>
        <dbReference type="ARBA" id="ARBA00023157"/>
    </source>
</evidence>
<dbReference type="CDD" id="cd00109">
    <property type="entry name" value="Kunitz-type"/>
    <property type="match status" value="1"/>
</dbReference>
<keyword evidence="4" id="KW-0732">Signal</keyword>
<reference evidence="6 7" key="1">
    <citation type="submission" date="2019-07" db="EMBL/GenBank/DDBJ databases">
        <authorList>
            <person name="Jastrzebski P J."/>
            <person name="Paukszto L."/>
            <person name="Jastrzebski P J."/>
        </authorList>
    </citation>
    <scope>NUCLEOTIDE SEQUENCE [LARGE SCALE GENOMIC DNA]</scope>
    <source>
        <strain evidence="6 7">WMS-il1</strain>
    </source>
</reference>
<dbReference type="SMART" id="SM00131">
    <property type="entry name" value="KU"/>
    <property type="match status" value="1"/>
</dbReference>
<dbReference type="AlphaFoldDB" id="A0A564YGY6"/>
<dbReference type="GO" id="GO:0005615">
    <property type="term" value="C:extracellular space"/>
    <property type="evidence" value="ECO:0007669"/>
    <property type="project" value="TreeGrafter"/>
</dbReference>
<accession>A0A564YGY6</accession>
<dbReference type="SUPFAM" id="SSF57362">
    <property type="entry name" value="BPTI-like"/>
    <property type="match status" value="1"/>
</dbReference>
<feature type="domain" description="BPTI/Kunitz inhibitor" evidence="5">
    <location>
        <begin position="22"/>
        <end position="72"/>
    </location>
</feature>
<feature type="signal peptide" evidence="4">
    <location>
        <begin position="1"/>
        <end position="16"/>
    </location>
</feature>
<keyword evidence="3" id="KW-1015">Disulfide bond</keyword>
<dbReference type="InterPro" id="IPR050098">
    <property type="entry name" value="TFPI/VKTCI-like"/>
</dbReference>
<evidence type="ECO:0000313" key="6">
    <source>
        <dbReference type="EMBL" id="VUZ46551.1"/>
    </source>
</evidence>